<evidence type="ECO:0000259" key="2">
    <source>
        <dbReference type="Pfam" id="PF01551"/>
    </source>
</evidence>
<dbReference type="RefSeq" id="WP_189053962.1">
    <property type="nucleotide sequence ID" value="NZ_BMMK01000002.1"/>
</dbReference>
<dbReference type="InterPro" id="IPR016047">
    <property type="entry name" value="M23ase_b-sheet_dom"/>
</dbReference>
<dbReference type="GO" id="GO:0004222">
    <property type="term" value="F:metalloendopeptidase activity"/>
    <property type="evidence" value="ECO:0007669"/>
    <property type="project" value="TreeGrafter"/>
</dbReference>
<dbReference type="Pfam" id="PF01551">
    <property type="entry name" value="Peptidase_M23"/>
    <property type="match status" value="1"/>
</dbReference>
<dbReference type="Gene3D" id="2.70.70.10">
    <property type="entry name" value="Glucose Permease (Domain IIA)"/>
    <property type="match status" value="1"/>
</dbReference>
<comment type="caution">
    <text evidence="3">The sequence shown here is derived from an EMBL/GenBank/DDBJ whole genome shotgun (WGS) entry which is preliminary data.</text>
</comment>
<reference evidence="3" key="1">
    <citation type="journal article" date="2014" name="Int. J. Syst. Evol. Microbiol.">
        <title>Complete genome sequence of Corynebacterium casei LMG S-19264T (=DSM 44701T), isolated from a smear-ripened cheese.</title>
        <authorList>
            <consortium name="US DOE Joint Genome Institute (JGI-PGF)"/>
            <person name="Walter F."/>
            <person name="Albersmeier A."/>
            <person name="Kalinowski J."/>
            <person name="Ruckert C."/>
        </authorList>
    </citation>
    <scope>NUCLEOTIDE SEQUENCE</scope>
    <source>
        <strain evidence="3">CGMCC 4.5737</strain>
    </source>
</reference>
<dbReference type="InterPro" id="IPR011055">
    <property type="entry name" value="Dup_hybrid_motif"/>
</dbReference>
<feature type="domain" description="M23ase beta-sheet core" evidence="2">
    <location>
        <begin position="78"/>
        <end position="172"/>
    </location>
</feature>
<evidence type="ECO:0000313" key="4">
    <source>
        <dbReference type="Proteomes" id="UP000637578"/>
    </source>
</evidence>
<proteinExistence type="predicted"/>
<name>A0A8J3C9J7_9PSEU</name>
<dbReference type="InterPro" id="IPR050570">
    <property type="entry name" value="Cell_wall_metabolism_enzyme"/>
</dbReference>
<dbReference type="AlphaFoldDB" id="A0A8J3C9J7"/>
<dbReference type="Proteomes" id="UP000637578">
    <property type="component" value="Unassembled WGS sequence"/>
</dbReference>
<evidence type="ECO:0000256" key="1">
    <source>
        <dbReference type="ARBA" id="ARBA00022729"/>
    </source>
</evidence>
<keyword evidence="4" id="KW-1185">Reference proteome</keyword>
<sequence length="189" mass="19856">MPAIPLLLLSALAGPVAIPPTPPAIDFPRGGVLPSVQRTGTEPGQHIPAARGTFGWPLNGPPPVTRHFHPPPHPYGPGHRGVDLAGVTGQTVLAAGDGVVVVAEKIVDRGVISIAHPNGLRTTYEPVTPLVTHGQWVQRGDVIGSLDAGHAGCPAEACLHWGVRRGRDYVDPLRLVTSHPVRLLPWRGS</sequence>
<dbReference type="EMBL" id="BMMK01000002">
    <property type="protein sequence ID" value="GGM39735.1"/>
    <property type="molecule type" value="Genomic_DNA"/>
</dbReference>
<dbReference type="PANTHER" id="PTHR21666:SF289">
    <property type="entry name" value="L-ALA--D-GLU ENDOPEPTIDASE"/>
    <property type="match status" value="1"/>
</dbReference>
<organism evidence="3 4">
    <name type="scientific">Longimycelium tulufanense</name>
    <dbReference type="NCBI Taxonomy" id="907463"/>
    <lineage>
        <taxon>Bacteria</taxon>
        <taxon>Bacillati</taxon>
        <taxon>Actinomycetota</taxon>
        <taxon>Actinomycetes</taxon>
        <taxon>Pseudonocardiales</taxon>
        <taxon>Pseudonocardiaceae</taxon>
        <taxon>Longimycelium</taxon>
    </lineage>
</organism>
<dbReference type="PANTHER" id="PTHR21666">
    <property type="entry name" value="PEPTIDASE-RELATED"/>
    <property type="match status" value="1"/>
</dbReference>
<gene>
    <name evidence="3" type="ORF">GCM10012275_08260</name>
</gene>
<reference evidence="3" key="2">
    <citation type="submission" date="2020-09" db="EMBL/GenBank/DDBJ databases">
        <authorList>
            <person name="Sun Q."/>
            <person name="Zhou Y."/>
        </authorList>
    </citation>
    <scope>NUCLEOTIDE SEQUENCE</scope>
    <source>
        <strain evidence="3">CGMCC 4.5737</strain>
    </source>
</reference>
<dbReference type="CDD" id="cd12797">
    <property type="entry name" value="M23_peptidase"/>
    <property type="match status" value="1"/>
</dbReference>
<protein>
    <recommendedName>
        <fullName evidence="2">M23ase beta-sheet core domain-containing protein</fullName>
    </recommendedName>
</protein>
<dbReference type="SUPFAM" id="SSF51261">
    <property type="entry name" value="Duplicated hybrid motif"/>
    <property type="match status" value="1"/>
</dbReference>
<accession>A0A8J3C9J7</accession>
<evidence type="ECO:0000313" key="3">
    <source>
        <dbReference type="EMBL" id="GGM39735.1"/>
    </source>
</evidence>
<keyword evidence="1" id="KW-0732">Signal</keyword>